<dbReference type="Proteomes" id="UP000694865">
    <property type="component" value="Unplaced"/>
</dbReference>
<evidence type="ECO:0000256" key="2">
    <source>
        <dbReference type="ARBA" id="ARBA00023180"/>
    </source>
</evidence>
<dbReference type="PROSITE" id="PS51233">
    <property type="entry name" value="VWFD"/>
    <property type="match status" value="1"/>
</dbReference>
<evidence type="ECO:0000256" key="1">
    <source>
        <dbReference type="ARBA" id="ARBA00023157"/>
    </source>
</evidence>
<name>A0ABM0LZV3_SACKO</name>
<keyword evidence="4" id="KW-1185">Reference proteome</keyword>
<dbReference type="SMART" id="SM00216">
    <property type="entry name" value="VWD"/>
    <property type="match status" value="1"/>
</dbReference>
<gene>
    <name evidence="5" type="primary">LOC102801389</name>
</gene>
<dbReference type="PANTHER" id="PTHR11339">
    <property type="entry name" value="EXTRACELLULAR MATRIX GLYCOPROTEIN RELATED"/>
    <property type="match status" value="1"/>
</dbReference>
<reference evidence="5" key="1">
    <citation type="submission" date="2025-08" db="UniProtKB">
        <authorList>
            <consortium name="RefSeq"/>
        </authorList>
    </citation>
    <scope>IDENTIFICATION</scope>
    <source>
        <tissue evidence="5">Testes</tissue>
    </source>
</reference>
<sequence>FKCDPHITTLDGRQYSFQGMCWYTLVRDCMSTTPHFEITAELTPREDIEEVRTRAVAINVTVGGECVLVNNDNVVTTSADSLSKINIVHDGDMAILSFNLKDTTFKIFWNGRKHTFNIEFTGDYYRGKMCGLLGDGDGNTKNDFKKPDGVVVKDIKEFGESWKVAGKTC</sequence>
<accession>A0ABM0LZV3</accession>
<keyword evidence="1" id="KW-1015">Disulfide bond</keyword>
<dbReference type="GeneID" id="102801389"/>
<feature type="domain" description="VWFD" evidence="3">
    <location>
        <begin position="1"/>
        <end position="169"/>
    </location>
</feature>
<keyword evidence="2" id="KW-0325">Glycoprotein</keyword>
<organism evidence="4 5">
    <name type="scientific">Saccoglossus kowalevskii</name>
    <name type="common">Acorn worm</name>
    <dbReference type="NCBI Taxonomy" id="10224"/>
    <lineage>
        <taxon>Eukaryota</taxon>
        <taxon>Metazoa</taxon>
        <taxon>Hemichordata</taxon>
        <taxon>Enteropneusta</taxon>
        <taxon>Harrimaniidae</taxon>
        <taxon>Saccoglossus</taxon>
    </lineage>
</organism>
<dbReference type="InterPro" id="IPR001846">
    <property type="entry name" value="VWF_type-D"/>
</dbReference>
<evidence type="ECO:0000313" key="5">
    <source>
        <dbReference type="RefSeq" id="XP_006813294.1"/>
    </source>
</evidence>
<dbReference type="Pfam" id="PF00094">
    <property type="entry name" value="VWD"/>
    <property type="match status" value="1"/>
</dbReference>
<proteinExistence type="predicted"/>
<feature type="non-terminal residue" evidence="5">
    <location>
        <position position="1"/>
    </location>
</feature>
<evidence type="ECO:0000313" key="4">
    <source>
        <dbReference type="Proteomes" id="UP000694865"/>
    </source>
</evidence>
<protein>
    <submittedName>
        <fullName evidence="5">Zonadhesin-like</fullName>
    </submittedName>
</protein>
<dbReference type="InterPro" id="IPR050780">
    <property type="entry name" value="Mucin_vWF_Thrombospondin_sf"/>
</dbReference>
<dbReference type="RefSeq" id="XP_006813294.1">
    <property type="nucleotide sequence ID" value="XM_006813231.1"/>
</dbReference>
<evidence type="ECO:0000259" key="3">
    <source>
        <dbReference type="PROSITE" id="PS51233"/>
    </source>
</evidence>